<comment type="similarity">
    <text evidence="3">Belongs to the EROs family.</text>
</comment>
<evidence type="ECO:0000313" key="19">
    <source>
        <dbReference type="EMBL" id="EUB59096.1"/>
    </source>
</evidence>
<dbReference type="Pfam" id="PF04137">
    <property type="entry name" value="ERO1"/>
    <property type="match status" value="1"/>
</dbReference>
<dbReference type="OrthoDB" id="269384at2759"/>
<evidence type="ECO:0000256" key="6">
    <source>
        <dbReference type="ARBA" id="ARBA00022630"/>
    </source>
</evidence>
<evidence type="ECO:0000256" key="11">
    <source>
        <dbReference type="ARBA" id="ARBA00023002"/>
    </source>
</evidence>
<feature type="disulfide bond" description="Redox-active" evidence="18">
    <location>
        <begin position="98"/>
        <end position="103"/>
    </location>
</feature>
<dbReference type="EMBL" id="APAU02000050">
    <property type="protein sequence ID" value="EUB59096.1"/>
    <property type="molecule type" value="Genomic_DNA"/>
</dbReference>
<dbReference type="InterPro" id="IPR007266">
    <property type="entry name" value="Ero1"/>
</dbReference>
<evidence type="ECO:0000256" key="5">
    <source>
        <dbReference type="ARBA" id="ARBA00022448"/>
    </source>
</evidence>
<evidence type="ECO:0000256" key="1">
    <source>
        <dbReference type="ARBA" id="ARBA00001974"/>
    </source>
</evidence>
<feature type="disulfide bond" evidence="18">
    <location>
        <begin position="145"/>
        <end position="184"/>
    </location>
</feature>
<comment type="caution">
    <text evidence="19">The sequence shown here is derived from an EMBL/GenBank/DDBJ whole genome shotgun (WGS) entry which is preliminary data.</text>
</comment>
<evidence type="ECO:0000313" key="20">
    <source>
        <dbReference type="Proteomes" id="UP000019149"/>
    </source>
</evidence>
<feature type="binding site" evidence="17">
    <location>
        <position position="259"/>
    </location>
    <ligand>
        <name>FAD</name>
        <dbReference type="ChEBI" id="CHEBI:57692"/>
    </ligand>
</feature>
<dbReference type="STRING" id="6210.W6UE19"/>
<dbReference type="InterPro" id="IPR037192">
    <property type="entry name" value="ERO1-like_sf"/>
</dbReference>
<proteinExistence type="inferred from homology"/>
<evidence type="ECO:0000256" key="14">
    <source>
        <dbReference type="ARBA" id="ARBA00023180"/>
    </source>
</evidence>
<keyword evidence="15" id="KW-0676">Redox-active center</keyword>
<dbReference type="PIRSF" id="PIRSF017205">
    <property type="entry name" value="ERO1"/>
    <property type="match status" value="1"/>
</dbReference>
<feature type="binding site" evidence="17">
    <location>
        <position position="303"/>
    </location>
    <ligand>
        <name>FAD</name>
        <dbReference type="ChEBI" id="CHEBI:57692"/>
    </ligand>
</feature>
<feature type="disulfide bond" description="Redox-active" evidence="18">
    <location>
        <begin position="407"/>
        <end position="410"/>
    </location>
</feature>
<dbReference type="Proteomes" id="UP000019149">
    <property type="component" value="Unassembled WGS sequence"/>
</dbReference>
<evidence type="ECO:0000256" key="16">
    <source>
        <dbReference type="PIRSR" id="PIRSR017205-1"/>
    </source>
</evidence>
<dbReference type="GO" id="GO:0071949">
    <property type="term" value="F:FAD binding"/>
    <property type="evidence" value="ECO:0007669"/>
    <property type="project" value="InterPro"/>
</dbReference>
<comment type="subunit">
    <text evidence="4">May function both as a monomer and a homodimer.</text>
</comment>
<keyword evidence="8" id="KW-0256">Endoplasmic reticulum</keyword>
<dbReference type="GO" id="GO:0016972">
    <property type="term" value="F:thiol oxidase activity"/>
    <property type="evidence" value="ECO:0007669"/>
    <property type="project" value="InterPro"/>
</dbReference>
<evidence type="ECO:0000256" key="17">
    <source>
        <dbReference type="PIRSR" id="PIRSR017205-2"/>
    </source>
</evidence>
<dbReference type="GO" id="GO:0015035">
    <property type="term" value="F:protein-disulfide reductase activity"/>
    <property type="evidence" value="ECO:0007669"/>
    <property type="project" value="InterPro"/>
</dbReference>
<keyword evidence="10" id="KW-0249">Electron transport</keyword>
<keyword evidence="9 17" id="KW-0274">FAD</keyword>
<feature type="active site" evidence="16">
    <location>
        <position position="410"/>
    </location>
</feature>
<evidence type="ECO:0000256" key="2">
    <source>
        <dbReference type="ARBA" id="ARBA00004367"/>
    </source>
</evidence>
<protein>
    <submittedName>
        <fullName evidence="19">Ero1-like protein</fullName>
    </submittedName>
</protein>
<comment type="subcellular location">
    <subcellularLocation>
        <location evidence="2">Endoplasmic reticulum membrane</location>
        <topology evidence="2">Peripheral membrane protein</topology>
        <orientation evidence="2">Lumenal side</orientation>
    </subcellularLocation>
</comment>
<evidence type="ECO:0000256" key="10">
    <source>
        <dbReference type="ARBA" id="ARBA00022982"/>
    </source>
</evidence>
<sequence length="514" mass="58543">MVARSDLLGSFVMTSLMLVAGRVVSLVFFLNTLSNAAPECEITISGSIGDANSTVEDVLNLNKIILPKLEEIIKRDYFRIFQVNLYQKCQFWPDDGRCVLRDCQVEDCSISEIPIGLRESSYDKLISPKAVARVDSESGFNREQCLHEEEETLTLGQLDTFLDENQQKTIGKWSTKEAEDKPFCELGDESEQGTIYVDLLKNVEKYTGYKGESSARIWKSIYLENCFRSNPMRVFNGIPYSPVDTKACKEKRLFYRLISGLQTSISLQLCYNHLLSDFKGASSFFSLPKENVWGPSVEEFVRRFHPALVPESLGRLRNLFLAYVVEMRAIAKVAPYLRQQAFYTGDTAIDTQTRSMVLDFLSDIEDHNGVFDESQLFHESGKEILDLKEEFRLRFLNISRIMDCVGCDKCRLWGKLQIQGIGTALKVLFNDNLFDNSKCCFAQMRPNNQLRRSEIVSLFNGFAKFATSIQNFAQLREMMIKQTSLMLRSSCLLCLPMHWPPLSSNALASSVQDC</sequence>
<dbReference type="CTD" id="36341803"/>
<feature type="active site" description="Nucleophile" evidence="16">
    <location>
        <position position="407"/>
    </location>
</feature>
<evidence type="ECO:0000256" key="4">
    <source>
        <dbReference type="ARBA" id="ARBA00011802"/>
    </source>
</evidence>
<keyword evidence="14" id="KW-0325">Glycoprotein</keyword>
<feature type="binding site" evidence="17">
    <location>
        <position position="207"/>
    </location>
    <ligand>
        <name>FAD</name>
        <dbReference type="ChEBI" id="CHEBI:57692"/>
    </ligand>
</feature>
<reference evidence="19 20" key="1">
    <citation type="journal article" date="2013" name="Nat. Genet.">
        <title>The genome of the hydatid tapeworm Echinococcus granulosus.</title>
        <authorList>
            <person name="Zheng H."/>
            <person name="Zhang W."/>
            <person name="Zhang L."/>
            <person name="Zhang Z."/>
            <person name="Li J."/>
            <person name="Lu G."/>
            <person name="Zhu Y."/>
            <person name="Wang Y."/>
            <person name="Huang Y."/>
            <person name="Liu J."/>
            <person name="Kang H."/>
            <person name="Chen J."/>
            <person name="Wang L."/>
            <person name="Chen A."/>
            <person name="Yu S."/>
            <person name="Gao Z."/>
            <person name="Jin L."/>
            <person name="Gu W."/>
            <person name="Wang Z."/>
            <person name="Zhao L."/>
            <person name="Shi B."/>
            <person name="Wen H."/>
            <person name="Lin R."/>
            <person name="Jones M.K."/>
            <person name="Brejova B."/>
            <person name="Vinar T."/>
            <person name="Zhao G."/>
            <person name="McManus D.P."/>
            <person name="Chen Z."/>
            <person name="Zhou Y."/>
            <person name="Wang S."/>
        </authorList>
    </citation>
    <scope>NUCLEOTIDE SEQUENCE [LARGE SCALE GENOMIC DNA]</scope>
</reference>
<evidence type="ECO:0000256" key="7">
    <source>
        <dbReference type="ARBA" id="ARBA00022729"/>
    </source>
</evidence>
<dbReference type="GO" id="GO:0005789">
    <property type="term" value="C:endoplasmic reticulum membrane"/>
    <property type="evidence" value="ECO:0007669"/>
    <property type="project" value="UniProtKB-SubCell"/>
</dbReference>
<evidence type="ECO:0000256" key="3">
    <source>
        <dbReference type="ARBA" id="ARBA00008277"/>
    </source>
</evidence>
<dbReference type="OMA" id="CYKDRLH"/>
<evidence type="ECO:0000256" key="9">
    <source>
        <dbReference type="ARBA" id="ARBA00022827"/>
    </source>
</evidence>
<keyword evidence="12" id="KW-0472">Membrane</keyword>
<dbReference type="AlphaFoldDB" id="W6UE19"/>
<keyword evidence="5" id="KW-0813">Transport</keyword>
<dbReference type="KEGG" id="egl:EGR_06088"/>
<evidence type="ECO:0000256" key="18">
    <source>
        <dbReference type="PIRSR" id="PIRSR017205-3"/>
    </source>
</evidence>
<keyword evidence="13 18" id="KW-1015">Disulfide bond</keyword>
<dbReference type="GeneID" id="36341803"/>
<dbReference type="RefSeq" id="XP_024350292.1">
    <property type="nucleotide sequence ID" value="XM_024495337.1"/>
</dbReference>
<evidence type="ECO:0000256" key="12">
    <source>
        <dbReference type="ARBA" id="ARBA00023136"/>
    </source>
</evidence>
<dbReference type="PANTHER" id="PTHR12613">
    <property type="entry name" value="ERO1-RELATED"/>
    <property type="match status" value="1"/>
</dbReference>
<keyword evidence="7" id="KW-0732">Signal</keyword>
<gene>
    <name evidence="19" type="ORF">EGR_06088</name>
</gene>
<comment type="cofactor">
    <cofactor evidence="1 17">
        <name>FAD</name>
        <dbReference type="ChEBI" id="CHEBI:57692"/>
    </cofactor>
</comment>
<name>W6UE19_ECHGR</name>
<dbReference type="GO" id="GO:0034975">
    <property type="term" value="P:protein folding in endoplasmic reticulum"/>
    <property type="evidence" value="ECO:0007669"/>
    <property type="project" value="InterPro"/>
</dbReference>
<evidence type="ECO:0000256" key="8">
    <source>
        <dbReference type="ARBA" id="ARBA00022824"/>
    </source>
</evidence>
<dbReference type="PANTHER" id="PTHR12613:SF0">
    <property type="entry name" value="ERO1-LIKE PROTEIN"/>
    <property type="match status" value="1"/>
</dbReference>
<keyword evidence="20" id="KW-1185">Reference proteome</keyword>
<dbReference type="SUPFAM" id="SSF110019">
    <property type="entry name" value="ERO1-like"/>
    <property type="match status" value="1"/>
</dbReference>
<keyword evidence="6" id="KW-0285">Flavoprotein</keyword>
<feature type="binding site" evidence="17">
    <location>
        <position position="218"/>
    </location>
    <ligand>
        <name>FAD</name>
        <dbReference type="ChEBI" id="CHEBI:57692"/>
    </ligand>
</feature>
<evidence type="ECO:0000256" key="15">
    <source>
        <dbReference type="ARBA" id="ARBA00023284"/>
    </source>
</evidence>
<organism evidence="19 20">
    <name type="scientific">Echinococcus granulosus</name>
    <name type="common">Hydatid tapeworm</name>
    <dbReference type="NCBI Taxonomy" id="6210"/>
    <lineage>
        <taxon>Eukaryota</taxon>
        <taxon>Metazoa</taxon>
        <taxon>Spiralia</taxon>
        <taxon>Lophotrochozoa</taxon>
        <taxon>Platyhelminthes</taxon>
        <taxon>Cestoda</taxon>
        <taxon>Eucestoda</taxon>
        <taxon>Cyclophyllidea</taxon>
        <taxon>Taeniidae</taxon>
        <taxon>Echinococcus</taxon>
        <taxon>Echinococcus granulosus group</taxon>
    </lineage>
</organism>
<accession>W6UE19</accession>
<evidence type="ECO:0000256" key="13">
    <source>
        <dbReference type="ARBA" id="ARBA00023157"/>
    </source>
</evidence>
<keyword evidence="11" id="KW-0560">Oxidoreductase</keyword>